<dbReference type="Proteomes" id="UP001066276">
    <property type="component" value="Chromosome 1_2"/>
</dbReference>
<sequence length="161" mass="18206">MEAALQTQVKTEPVNAFTTAGTEKKKSRPKGAMGSRSCFSCGGPFPHQESSGLQERVKEALSKRMEKNDKMSRKRSAKKRDLRIGDHVLVHNRRSGSKFLLPFEKDPWVVSAIKGTMITAKRNHETINRNILFFKAFHMANGEMERDQIPPQTSLFDDGDE</sequence>
<keyword evidence="3" id="KW-1185">Reference proteome</keyword>
<dbReference type="AlphaFoldDB" id="A0AAV7WF15"/>
<evidence type="ECO:0000313" key="3">
    <source>
        <dbReference type="Proteomes" id="UP001066276"/>
    </source>
</evidence>
<protein>
    <submittedName>
        <fullName evidence="2">Uncharacterized protein</fullName>
    </submittedName>
</protein>
<dbReference type="EMBL" id="JANPWB010000002">
    <property type="protein sequence ID" value="KAJ1211271.1"/>
    <property type="molecule type" value="Genomic_DNA"/>
</dbReference>
<comment type="caution">
    <text evidence="2">The sequence shown here is derived from an EMBL/GenBank/DDBJ whole genome shotgun (WGS) entry which is preliminary data.</text>
</comment>
<proteinExistence type="predicted"/>
<feature type="compositionally biased region" description="Polar residues" evidence="1">
    <location>
        <begin position="1"/>
        <end position="21"/>
    </location>
</feature>
<evidence type="ECO:0000313" key="2">
    <source>
        <dbReference type="EMBL" id="KAJ1211271.1"/>
    </source>
</evidence>
<name>A0AAV7WF15_PLEWA</name>
<reference evidence="2" key="1">
    <citation type="journal article" date="2022" name="bioRxiv">
        <title>Sequencing and chromosome-scale assembly of the giantPleurodeles waltlgenome.</title>
        <authorList>
            <person name="Brown T."/>
            <person name="Elewa A."/>
            <person name="Iarovenko S."/>
            <person name="Subramanian E."/>
            <person name="Araus A.J."/>
            <person name="Petzold A."/>
            <person name="Susuki M."/>
            <person name="Suzuki K.-i.T."/>
            <person name="Hayashi T."/>
            <person name="Toyoda A."/>
            <person name="Oliveira C."/>
            <person name="Osipova E."/>
            <person name="Leigh N.D."/>
            <person name="Simon A."/>
            <person name="Yun M.H."/>
        </authorList>
    </citation>
    <scope>NUCLEOTIDE SEQUENCE</scope>
    <source>
        <strain evidence="2">20211129_DDA</strain>
        <tissue evidence="2">Liver</tissue>
    </source>
</reference>
<feature type="region of interest" description="Disordered" evidence="1">
    <location>
        <begin position="1"/>
        <end position="54"/>
    </location>
</feature>
<accession>A0AAV7WF15</accession>
<organism evidence="2 3">
    <name type="scientific">Pleurodeles waltl</name>
    <name type="common">Iberian ribbed newt</name>
    <dbReference type="NCBI Taxonomy" id="8319"/>
    <lineage>
        <taxon>Eukaryota</taxon>
        <taxon>Metazoa</taxon>
        <taxon>Chordata</taxon>
        <taxon>Craniata</taxon>
        <taxon>Vertebrata</taxon>
        <taxon>Euteleostomi</taxon>
        <taxon>Amphibia</taxon>
        <taxon>Batrachia</taxon>
        <taxon>Caudata</taxon>
        <taxon>Salamandroidea</taxon>
        <taxon>Salamandridae</taxon>
        <taxon>Pleurodelinae</taxon>
        <taxon>Pleurodeles</taxon>
    </lineage>
</organism>
<gene>
    <name evidence="2" type="ORF">NDU88_006632</name>
</gene>
<evidence type="ECO:0000256" key="1">
    <source>
        <dbReference type="SAM" id="MobiDB-lite"/>
    </source>
</evidence>